<accession>A0AAN8MMA8</accession>
<dbReference type="PRINTS" id="PR00839">
    <property type="entry name" value="V8PROTEASE"/>
</dbReference>
<keyword evidence="4 6" id="KW-0378">Hydrolase</keyword>
<evidence type="ECO:0000256" key="5">
    <source>
        <dbReference type="ARBA" id="ARBA00022825"/>
    </source>
</evidence>
<dbReference type="InterPro" id="IPR008256">
    <property type="entry name" value="Peptidase_S1B"/>
</dbReference>
<evidence type="ECO:0000313" key="8">
    <source>
        <dbReference type="EMBL" id="KAK6331793.1"/>
    </source>
</evidence>
<dbReference type="GO" id="GO:0006508">
    <property type="term" value="P:proteolysis"/>
    <property type="evidence" value="ECO:0007669"/>
    <property type="project" value="UniProtKB-KW"/>
</dbReference>
<feature type="region of interest" description="Disordered" evidence="7">
    <location>
        <begin position="1"/>
        <end position="23"/>
    </location>
</feature>
<name>A0AAN8MMA8_9PEZI</name>
<keyword evidence="2 6" id="KW-0645">Protease</keyword>
<keyword evidence="9" id="KW-1185">Reference proteome</keyword>
<gene>
    <name evidence="8" type="ORF">TWF718_002334</name>
</gene>
<reference evidence="8 9" key="1">
    <citation type="submission" date="2019-10" db="EMBL/GenBank/DDBJ databases">
        <authorList>
            <person name="Palmer J.M."/>
        </authorList>
    </citation>
    <scope>NUCLEOTIDE SEQUENCE [LARGE SCALE GENOMIC DNA]</scope>
    <source>
        <strain evidence="8 9">TWF718</strain>
    </source>
</reference>
<sequence length="533" mass="59728">MATRNTPNRAEICQAANSRNHPRDTTIVANRGERSTVPPPKPKDVQVSPLDILSTPGLGPVKLQRMARDLQILSGIIHANIILDRVDDRVQEIKTSLYESYKALLGLQTLLARHTKGTRLGWTINLVWILRQDLQPPYLPLIDLAVRSCAVNNKWDPYGGAIWFRLSRQFLESEHSYSNYTASLKTALQRLDKAISSAMNLDLGIVKEGGPIRKAAWILSTNRRNWREASANESKSEAQKEIETEECFFPQNQMAEVNHNDREGRFKGIVKLKLIWKTNRGVKFGFGTGALIKDKKTVITSAHLVLTPGWHLYAVEVIVGLGTEHERNILGTHVVCHMNYFKEPDPVFDIAMIRMGERAGIDAPFRWAVIPSDGPLQVSIIGYPSFSSENARRANRSNSRMQRSNWSAPAVREATKYSLLEHKASTYHGSSGSPVFLSTNRGLGDGTIIAIHSRGRGSAEDGSNRAALFSEKSRSPDGMYQALVAFEDKNMNRRIHMSMDHVYCLDEVLDHNDRPLPPSLTFSLVHSPRSPLR</sequence>
<keyword evidence="3" id="KW-0732">Signal</keyword>
<dbReference type="AlphaFoldDB" id="A0AAN8MMA8"/>
<keyword evidence="5 6" id="KW-0720">Serine protease</keyword>
<protein>
    <recommendedName>
        <fullName evidence="6">Serine protease</fullName>
        <ecNumber evidence="6">3.4.21.-</ecNumber>
    </recommendedName>
</protein>
<comment type="caution">
    <text evidence="8">The sequence shown here is derived from an EMBL/GenBank/DDBJ whole genome shotgun (WGS) entry which is preliminary data.</text>
</comment>
<dbReference type="InterPro" id="IPR043504">
    <property type="entry name" value="Peptidase_S1_PA_chymotrypsin"/>
</dbReference>
<evidence type="ECO:0000256" key="7">
    <source>
        <dbReference type="SAM" id="MobiDB-lite"/>
    </source>
</evidence>
<dbReference type="EMBL" id="JAVHNR010000010">
    <property type="protein sequence ID" value="KAK6331793.1"/>
    <property type="molecule type" value="Genomic_DNA"/>
</dbReference>
<dbReference type="EC" id="3.4.21.-" evidence="6"/>
<dbReference type="SUPFAM" id="SSF50494">
    <property type="entry name" value="Trypsin-like serine proteases"/>
    <property type="match status" value="1"/>
</dbReference>
<evidence type="ECO:0000256" key="4">
    <source>
        <dbReference type="ARBA" id="ARBA00022801"/>
    </source>
</evidence>
<dbReference type="InterPro" id="IPR009003">
    <property type="entry name" value="Peptidase_S1_PA"/>
</dbReference>
<comment type="similarity">
    <text evidence="1 6">Belongs to the peptidase S1B family.</text>
</comment>
<evidence type="ECO:0000256" key="6">
    <source>
        <dbReference type="RuleBase" id="RU004296"/>
    </source>
</evidence>
<evidence type="ECO:0000256" key="3">
    <source>
        <dbReference type="ARBA" id="ARBA00022729"/>
    </source>
</evidence>
<evidence type="ECO:0000256" key="2">
    <source>
        <dbReference type="ARBA" id="ARBA00022670"/>
    </source>
</evidence>
<evidence type="ECO:0000313" key="9">
    <source>
        <dbReference type="Proteomes" id="UP001313282"/>
    </source>
</evidence>
<dbReference type="Gene3D" id="2.40.10.10">
    <property type="entry name" value="Trypsin-like serine proteases"/>
    <property type="match status" value="2"/>
</dbReference>
<dbReference type="Proteomes" id="UP001313282">
    <property type="component" value="Unassembled WGS sequence"/>
</dbReference>
<evidence type="ECO:0000256" key="1">
    <source>
        <dbReference type="ARBA" id="ARBA00008764"/>
    </source>
</evidence>
<proteinExistence type="inferred from homology"/>
<dbReference type="Pfam" id="PF13365">
    <property type="entry name" value="Trypsin_2"/>
    <property type="match status" value="1"/>
</dbReference>
<dbReference type="GO" id="GO:0008236">
    <property type="term" value="F:serine-type peptidase activity"/>
    <property type="evidence" value="ECO:0007669"/>
    <property type="project" value="UniProtKB-KW"/>
</dbReference>
<organism evidence="8 9">
    <name type="scientific">Orbilia javanica</name>
    <dbReference type="NCBI Taxonomy" id="47235"/>
    <lineage>
        <taxon>Eukaryota</taxon>
        <taxon>Fungi</taxon>
        <taxon>Dikarya</taxon>
        <taxon>Ascomycota</taxon>
        <taxon>Pezizomycotina</taxon>
        <taxon>Orbiliomycetes</taxon>
        <taxon>Orbiliales</taxon>
        <taxon>Orbiliaceae</taxon>
        <taxon>Orbilia</taxon>
    </lineage>
</organism>